<dbReference type="RefSeq" id="WP_136998754.1">
    <property type="nucleotide sequence ID" value="NZ_SYUW01000066.1"/>
</dbReference>
<name>A0A4U1YN16_9VIBR</name>
<dbReference type="PROSITE" id="PS51736">
    <property type="entry name" value="RECOMBINASES_3"/>
    <property type="match status" value="1"/>
</dbReference>
<comment type="caution">
    <text evidence="5">The sequence shown here is derived from an EMBL/GenBank/DDBJ whole genome shotgun (WGS) entry which is preliminary data.</text>
</comment>
<dbReference type="PANTHER" id="PTHR30461">
    <property type="entry name" value="DNA-INVERTASE FROM LAMBDOID PROPHAGE"/>
    <property type="match status" value="1"/>
</dbReference>
<protein>
    <submittedName>
        <fullName evidence="5">Recombinase family protein</fullName>
    </submittedName>
</protein>
<keyword evidence="1" id="KW-0238">DNA-binding</keyword>
<evidence type="ECO:0000256" key="3">
    <source>
        <dbReference type="SAM" id="Coils"/>
    </source>
</evidence>
<evidence type="ECO:0000256" key="1">
    <source>
        <dbReference type="ARBA" id="ARBA00023125"/>
    </source>
</evidence>
<reference evidence="5 6" key="1">
    <citation type="submission" date="2019-04" db="EMBL/GenBank/DDBJ databases">
        <title>A reverse ecology approach based on a biological definition of microbial populations.</title>
        <authorList>
            <person name="Arevalo P."/>
            <person name="Vaninsberghe D."/>
            <person name="Elsherbini J."/>
            <person name="Gore J."/>
            <person name="Polz M."/>
        </authorList>
    </citation>
    <scope>NUCLEOTIDE SEQUENCE [LARGE SCALE GENOMIC DNA]</scope>
    <source>
        <strain evidence="5 6">10N.261.46.E4</strain>
    </source>
</reference>
<keyword evidence="3" id="KW-0175">Coiled coil</keyword>
<dbReference type="GO" id="GO:0003677">
    <property type="term" value="F:DNA binding"/>
    <property type="evidence" value="ECO:0007669"/>
    <property type="project" value="UniProtKB-KW"/>
</dbReference>
<dbReference type="PANTHER" id="PTHR30461:SF2">
    <property type="entry name" value="SERINE RECOMBINASE PINE-RELATED"/>
    <property type="match status" value="1"/>
</dbReference>
<accession>A0A4U1YN16</accession>
<dbReference type="Gene3D" id="3.90.1750.20">
    <property type="entry name" value="Putative Large Serine Recombinase, Chain B, Domain 2"/>
    <property type="match status" value="1"/>
</dbReference>
<dbReference type="Pfam" id="PF00239">
    <property type="entry name" value="Resolvase"/>
    <property type="match status" value="1"/>
</dbReference>
<evidence type="ECO:0000313" key="6">
    <source>
        <dbReference type="Proteomes" id="UP000305234"/>
    </source>
</evidence>
<feature type="domain" description="Resolvase/invertase-type recombinase catalytic" evidence="4">
    <location>
        <begin position="4"/>
        <end position="169"/>
    </location>
</feature>
<dbReference type="AlphaFoldDB" id="A0A4U1YN16"/>
<organism evidence="5 6">
    <name type="scientific">Vibrio kanaloae</name>
    <dbReference type="NCBI Taxonomy" id="170673"/>
    <lineage>
        <taxon>Bacteria</taxon>
        <taxon>Pseudomonadati</taxon>
        <taxon>Pseudomonadota</taxon>
        <taxon>Gammaproteobacteria</taxon>
        <taxon>Vibrionales</taxon>
        <taxon>Vibrionaceae</taxon>
        <taxon>Vibrio</taxon>
    </lineage>
</organism>
<dbReference type="Proteomes" id="UP000305234">
    <property type="component" value="Unassembled WGS sequence"/>
</dbReference>
<dbReference type="Gene3D" id="3.40.50.1390">
    <property type="entry name" value="Resolvase, N-terminal catalytic domain"/>
    <property type="match status" value="1"/>
</dbReference>
<dbReference type="EMBL" id="SYUW01000066">
    <property type="protein sequence ID" value="TKF22453.1"/>
    <property type="molecule type" value="Genomic_DNA"/>
</dbReference>
<dbReference type="InterPro" id="IPR050639">
    <property type="entry name" value="SSR_resolvase"/>
</dbReference>
<dbReference type="InterPro" id="IPR038109">
    <property type="entry name" value="DNA_bind_recomb_sf"/>
</dbReference>
<keyword evidence="2" id="KW-0233">DNA recombination</keyword>
<dbReference type="InterPro" id="IPR006119">
    <property type="entry name" value="Resolv_N"/>
</dbReference>
<evidence type="ECO:0000313" key="5">
    <source>
        <dbReference type="EMBL" id="TKF22453.1"/>
    </source>
</evidence>
<dbReference type="Pfam" id="PF13408">
    <property type="entry name" value="Zn_ribbon_recom"/>
    <property type="match status" value="1"/>
</dbReference>
<dbReference type="CDD" id="cd00338">
    <property type="entry name" value="Ser_Recombinase"/>
    <property type="match status" value="1"/>
</dbReference>
<dbReference type="Pfam" id="PF07508">
    <property type="entry name" value="Recombinase"/>
    <property type="match status" value="1"/>
</dbReference>
<dbReference type="GO" id="GO:0000150">
    <property type="term" value="F:DNA strand exchange activity"/>
    <property type="evidence" value="ECO:0007669"/>
    <property type="project" value="InterPro"/>
</dbReference>
<gene>
    <name evidence="5" type="ORF">FCV52_19575</name>
</gene>
<dbReference type="InterPro" id="IPR036162">
    <property type="entry name" value="Resolvase-like_N_sf"/>
</dbReference>
<sequence>MSKIIYPYIRFSSDKQAAGSSFQRQMERITDYANENGYIVNNSLKLQDLGLSAFTAKHIEKGALGAFLEGIKAGKIEQDGSAYLCIEQLDRLSRENVDDAYQVFRKILKSKVNIITLMDNKIYTKESLTDLMSIMYSLMLMAQANQESAKKSYRVLRAFDKKLDKLNDGKTVQYVGMFPGWIDNKGTKEETNFVINKKSEIVQRAFSLYINGTSMGDIARIFNDERVPQVAKKRQKNYTNSWSSAKINHLLKNRCVLGELLIRKTGDIFENYYPAIISVDDWDVVQSMMKTKKIAKSSGRRSINIFTGKMFCACCGQKYYFETDDKNTKTGKKLYYMLKCSGRRSFGCKSKSIKYDDFLDSTPNLFGMITQSKKDNSKEIDEIKLKIKEINEITKKLRDKLITLENLNDSNKLDFTIYLKESSKIQKQVRENDARVASFKLKISRLSSDNKLDYFDKTDPNSVVKAKKFISDNFAAFVISSDSRFCIALYNDGQALQFKIKNSKIEKKESQVKNIDNFESFNEFYKLKEQVLETYKNGTMDGKFIEILSATNFWGIVTSEKDYSLD</sequence>
<feature type="coiled-coil region" evidence="3">
    <location>
        <begin position="380"/>
        <end position="410"/>
    </location>
</feature>
<dbReference type="InterPro" id="IPR025827">
    <property type="entry name" value="Zn_ribbon_recom_dom"/>
</dbReference>
<dbReference type="InterPro" id="IPR011109">
    <property type="entry name" value="DNA_bind_recombinase_dom"/>
</dbReference>
<evidence type="ECO:0000259" key="4">
    <source>
        <dbReference type="PROSITE" id="PS51736"/>
    </source>
</evidence>
<dbReference type="SMART" id="SM00857">
    <property type="entry name" value="Resolvase"/>
    <property type="match status" value="1"/>
</dbReference>
<dbReference type="SUPFAM" id="SSF53041">
    <property type="entry name" value="Resolvase-like"/>
    <property type="match status" value="1"/>
</dbReference>
<proteinExistence type="predicted"/>
<evidence type="ECO:0000256" key="2">
    <source>
        <dbReference type="ARBA" id="ARBA00023172"/>
    </source>
</evidence>